<dbReference type="InterPro" id="IPR043968">
    <property type="entry name" value="SGNH"/>
</dbReference>
<evidence type="ECO:0000313" key="3">
    <source>
        <dbReference type="Proteomes" id="UP001152747"/>
    </source>
</evidence>
<proteinExistence type="predicted"/>
<sequence>MITFSLFSVNIPILYRELLIVKNDEGAVIDNITYLTGNLTFEDSERLNYKWELDEKKNLYFQHDDIFGWFSYTGLNPNKNNTLRIMSFGNSWTTNHAKIMYEECGPKLKEFLRGSISGCEPIYKFPSEFKNCSEFLVEVEQHLEVFKPDYAFHMTRSVNIGNNYTDDFENDPIYQSILNETRYMVKHIKHKLFILNSIPSVDRQVIKHLTEYLKNNVSKDEIDTKMYMSYDKHVAATKRYAQLIKDCGSKCELIDYYDFFHPNGIKTYRYYDENGLLYMTPGSHLSSWAFEYLRPFWKHFCANKIV</sequence>
<accession>A0A9P1I6U1</accession>
<dbReference type="GO" id="GO:0016020">
    <property type="term" value="C:membrane"/>
    <property type="evidence" value="ECO:0007669"/>
    <property type="project" value="TreeGrafter"/>
</dbReference>
<name>A0A9P1I6U1_9PELO</name>
<dbReference type="InterPro" id="IPR050879">
    <property type="entry name" value="Acyltransferase_3"/>
</dbReference>
<evidence type="ECO:0000313" key="2">
    <source>
        <dbReference type="EMBL" id="CAI5439216.1"/>
    </source>
</evidence>
<dbReference type="EMBL" id="CANHGI010000001">
    <property type="protein sequence ID" value="CAI5439216.1"/>
    <property type="molecule type" value="Genomic_DNA"/>
</dbReference>
<evidence type="ECO:0000259" key="1">
    <source>
        <dbReference type="Pfam" id="PF19040"/>
    </source>
</evidence>
<keyword evidence="3" id="KW-1185">Reference proteome</keyword>
<organism evidence="2 3">
    <name type="scientific">Caenorhabditis angaria</name>
    <dbReference type="NCBI Taxonomy" id="860376"/>
    <lineage>
        <taxon>Eukaryota</taxon>
        <taxon>Metazoa</taxon>
        <taxon>Ecdysozoa</taxon>
        <taxon>Nematoda</taxon>
        <taxon>Chromadorea</taxon>
        <taxon>Rhabditida</taxon>
        <taxon>Rhabditina</taxon>
        <taxon>Rhabditomorpha</taxon>
        <taxon>Rhabditoidea</taxon>
        <taxon>Rhabditidae</taxon>
        <taxon>Peloderinae</taxon>
        <taxon>Caenorhabditis</taxon>
    </lineage>
</organism>
<dbReference type="OrthoDB" id="5842273at2759"/>
<dbReference type="GO" id="GO:0000271">
    <property type="term" value="P:polysaccharide biosynthetic process"/>
    <property type="evidence" value="ECO:0007669"/>
    <property type="project" value="TreeGrafter"/>
</dbReference>
<reference evidence="2" key="1">
    <citation type="submission" date="2022-11" db="EMBL/GenBank/DDBJ databases">
        <authorList>
            <person name="Kikuchi T."/>
        </authorList>
    </citation>
    <scope>NUCLEOTIDE SEQUENCE</scope>
    <source>
        <strain evidence="2">PS1010</strain>
    </source>
</reference>
<gene>
    <name evidence="2" type="ORF">CAMP_LOCUS1853</name>
</gene>
<comment type="caution">
    <text evidence="2">The sequence shown here is derived from an EMBL/GenBank/DDBJ whole genome shotgun (WGS) entry which is preliminary data.</text>
</comment>
<dbReference type="Pfam" id="PF19040">
    <property type="entry name" value="SGNH"/>
    <property type="match status" value="1"/>
</dbReference>
<protein>
    <recommendedName>
        <fullName evidence="1">SGNH domain-containing protein</fullName>
    </recommendedName>
</protein>
<feature type="domain" description="SGNH" evidence="1">
    <location>
        <begin position="81"/>
        <end position="297"/>
    </location>
</feature>
<dbReference type="AlphaFoldDB" id="A0A9P1I6U1"/>
<dbReference type="PANTHER" id="PTHR23028">
    <property type="entry name" value="ACETYLTRANSFERASE"/>
    <property type="match status" value="1"/>
</dbReference>
<dbReference type="Proteomes" id="UP001152747">
    <property type="component" value="Unassembled WGS sequence"/>
</dbReference>
<dbReference type="PANTHER" id="PTHR23028:SF135">
    <property type="entry name" value="ACYL_TRANSF_3 DOMAIN-CONTAINING PROTEIN"/>
    <property type="match status" value="1"/>
</dbReference>